<evidence type="ECO:0000313" key="3">
    <source>
        <dbReference type="Proteomes" id="UP000248198"/>
    </source>
</evidence>
<sequence length="96" mass="11102">MHINVYTVITIAIFVLYGYSSFKTHLIIKNLIKTIEIPRHWSGRIHVKELQQAQLLTNDTTALKQINEAIFLLNMSKYVVYGGFTVFVILMLFSNL</sequence>
<gene>
    <name evidence="2" type="ORF">B0O44_104259</name>
</gene>
<dbReference type="RefSeq" id="WP_110831056.1">
    <property type="nucleotide sequence ID" value="NZ_QKLU01000004.1"/>
</dbReference>
<organism evidence="2 3">
    <name type="scientific">Pedobacter nutrimenti</name>
    <dbReference type="NCBI Taxonomy" id="1241337"/>
    <lineage>
        <taxon>Bacteria</taxon>
        <taxon>Pseudomonadati</taxon>
        <taxon>Bacteroidota</taxon>
        <taxon>Sphingobacteriia</taxon>
        <taxon>Sphingobacteriales</taxon>
        <taxon>Sphingobacteriaceae</taxon>
        <taxon>Pedobacter</taxon>
    </lineage>
</organism>
<evidence type="ECO:0000256" key="1">
    <source>
        <dbReference type="SAM" id="Phobius"/>
    </source>
</evidence>
<keyword evidence="1" id="KW-0812">Transmembrane</keyword>
<keyword evidence="1" id="KW-0472">Membrane</keyword>
<accession>A0A318UGG4</accession>
<proteinExistence type="predicted"/>
<keyword evidence="1" id="KW-1133">Transmembrane helix</keyword>
<feature type="transmembrane region" description="Helical" evidence="1">
    <location>
        <begin position="78"/>
        <end position="94"/>
    </location>
</feature>
<reference evidence="2 3" key="1">
    <citation type="submission" date="2018-06" db="EMBL/GenBank/DDBJ databases">
        <title>Genomic Encyclopedia of Archaeal and Bacterial Type Strains, Phase II (KMG-II): from individual species to whole genera.</title>
        <authorList>
            <person name="Goeker M."/>
        </authorList>
    </citation>
    <scope>NUCLEOTIDE SEQUENCE [LARGE SCALE GENOMIC DNA]</scope>
    <source>
        <strain evidence="2 3">DSM 27372</strain>
    </source>
</reference>
<dbReference type="Proteomes" id="UP000248198">
    <property type="component" value="Unassembled WGS sequence"/>
</dbReference>
<comment type="caution">
    <text evidence="2">The sequence shown here is derived from an EMBL/GenBank/DDBJ whole genome shotgun (WGS) entry which is preliminary data.</text>
</comment>
<keyword evidence="3" id="KW-1185">Reference proteome</keyword>
<name>A0A318UGG4_9SPHI</name>
<dbReference type="AlphaFoldDB" id="A0A318UGG4"/>
<protein>
    <submittedName>
        <fullName evidence="2">Uncharacterized protein</fullName>
    </submittedName>
</protein>
<feature type="transmembrane region" description="Helical" evidence="1">
    <location>
        <begin position="6"/>
        <end position="22"/>
    </location>
</feature>
<evidence type="ECO:0000313" key="2">
    <source>
        <dbReference type="EMBL" id="PYF74088.1"/>
    </source>
</evidence>
<dbReference type="EMBL" id="QKLU01000004">
    <property type="protein sequence ID" value="PYF74088.1"/>
    <property type="molecule type" value="Genomic_DNA"/>
</dbReference>